<dbReference type="InterPro" id="IPR005801">
    <property type="entry name" value="ADC_synthase"/>
</dbReference>
<dbReference type="Pfam" id="PF00425">
    <property type="entry name" value="Chorismate_bind"/>
    <property type="match status" value="1"/>
</dbReference>
<dbReference type="Gene3D" id="3.60.120.10">
    <property type="entry name" value="Anthranilate synthase"/>
    <property type="match status" value="1"/>
</dbReference>
<proteinExistence type="predicted"/>
<dbReference type="GO" id="GO:0046820">
    <property type="term" value="F:4-amino-4-deoxychorismate synthase activity"/>
    <property type="evidence" value="ECO:0007669"/>
    <property type="project" value="TreeGrafter"/>
</dbReference>
<sequence>MIVLIEFEKKPILFDNPTEIISCSNIADVPLCFDKIEKALKSGYFLAGFLSYEAGYAFEPCLQDKQEYHFPLIHFGVYKKPHSQRVTDPSWSSSKKENQKEKILQFRKNISKAEYFKDIEVIRSYIAKGDVYQITYCLKSSFSFTGKPFSLYKQLLKEQPVPYPSYIETEDFKILSLSPELFIKKQGEKILTKPMKGTWPRENLFSSLFGGLRLKYDKKNRAENIMICDLLRNDLGRIGVDIKALSLFEVAKYKTLFQMTSTVTGKIDPKIPVFDIFKALHPSGSVTGAPKIRAIEIIRKLEREERKIYTGAIGYITPERDMFFNIPIRTLLIQGSKGELGIGGGIVWDSTPQGEYDECKWKSKFLTMV</sequence>
<dbReference type="GO" id="GO:0000162">
    <property type="term" value="P:L-tryptophan biosynthetic process"/>
    <property type="evidence" value="ECO:0007669"/>
    <property type="project" value="TreeGrafter"/>
</dbReference>
<feature type="domain" description="Chorismate-utilising enzyme C-terminal" evidence="1">
    <location>
        <begin position="112"/>
        <end position="362"/>
    </location>
</feature>
<organism evidence="2 3">
    <name type="scientific">candidate division WOR-1 bacterium RIFOXYB2_FULL_36_35</name>
    <dbReference type="NCBI Taxonomy" id="1802578"/>
    <lineage>
        <taxon>Bacteria</taxon>
        <taxon>Bacillati</taxon>
        <taxon>Saganbacteria</taxon>
    </lineage>
</organism>
<dbReference type="InterPro" id="IPR019999">
    <property type="entry name" value="Anth_synth_I-like"/>
</dbReference>
<dbReference type="AlphaFoldDB" id="A0A1F4S8S7"/>
<dbReference type="InterPro" id="IPR015890">
    <property type="entry name" value="Chorismate_C"/>
</dbReference>
<dbReference type="PANTHER" id="PTHR11236:SF50">
    <property type="entry name" value="AMINODEOXYCHORISMATE SYNTHASE COMPONENT 1"/>
    <property type="match status" value="1"/>
</dbReference>
<gene>
    <name evidence="2" type="ORF">A2290_05010</name>
</gene>
<dbReference type="PANTHER" id="PTHR11236">
    <property type="entry name" value="AMINOBENZOATE/ANTHRANILATE SYNTHASE"/>
    <property type="match status" value="1"/>
</dbReference>
<protein>
    <recommendedName>
        <fullName evidence="1">Chorismate-utilising enzyme C-terminal domain-containing protein</fullName>
    </recommendedName>
</protein>
<dbReference type="Proteomes" id="UP000177905">
    <property type="component" value="Unassembled WGS sequence"/>
</dbReference>
<evidence type="ECO:0000313" key="2">
    <source>
        <dbReference type="EMBL" id="OGC16855.1"/>
    </source>
</evidence>
<name>A0A1F4S8S7_UNCSA</name>
<comment type="caution">
    <text evidence="2">The sequence shown here is derived from an EMBL/GenBank/DDBJ whole genome shotgun (WGS) entry which is preliminary data.</text>
</comment>
<evidence type="ECO:0000259" key="1">
    <source>
        <dbReference type="Pfam" id="PF00425"/>
    </source>
</evidence>
<reference evidence="2 3" key="1">
    <citation type="journal article" date="2016" name="Nat. Commun.">
        <title>Thousands of microbial genomes shed light on interconnected biogeochemical processes in an aquifer system.</title>
        <authorList>
            <person name="Anantharaman K."/>
            <person name="Brown C.T."/>
            <person name="Hug L.A."/>
            <person name="Sharon I."/>
            <person name="Castelle C.J."/>
            <person name="Probst A.J."/>
            <person name="Thomas B.C."/>
            <person name="Singh A."/>
            <person name="Wilkins M.J."/>
            <person name="Karaoz U."/>
            <person name="Brodie E.L."/>
            <person name="Williams K.H."/>
            <person name="Hubbard S.S."/>
            <person name="Banfield J.F."/>
        </authorList>
    </citation>
    <scope>NUCLEOTIDE SEQUENCE [LARGE SCALE GENOMIC DNA]</scope>
</reference>
<accession>A0A1F4S8S7</accession>
<evidence type="ECO:0000313" key="3">
    <source>
        <dbReference type="Proteomes" id="UP000177905"/>
    </source>
</evidence>
<dbReference type="PRINTS" id="PR00095">
    <property type="entry name" value="ANTSNTHASEI"/>
</dbReference>
<dbReference type="SUPFAM" id="SSF56322">
    <property type="entry name" value="ADC synthase"/>
    <property type="match status" value="1"/>
</dbReference>
<dbReference type="EMBL" id="MEUA01000001">
    <property type="protein sequence ID" value="OGC16855.1"/>
    <property type="molecule type" value="Genomic_DNA"/>
</dbReference>